<keyword evidence="13" id="KW-0496">Mitochondrion</keyword>
<dbReference type="Pfam" id="PF00004">
    <property type="entry name" value="AAA"/>
    <property type="match status" value="1"/>
</dbReference>
<evidence type="ECO:0000259" key="16">
    <source>
        <dbReference type="SMART" id="SM00382"/>
    </source>
</evidence>
<keyword evidence="9" id="KW-0862">Zinc</keyword>
<evidence type="ECO:0000256" key="14">
    <source>
        <dbReference type="ARBA" id="ARBA00057665"/>
    </source>
</evidence>
<dbReference type="HAMAP" id="MF_01458">
    <property type="entry name" value="FtsH"/>
    <property type="match status" value="1"/>
</dbReference>
<dbReference type="FunFam" id="1.10.8.60:FF:000019">
    <property type="entry name" value="AFG3-like AAA ATPase 2"/>
    <property type="match status" value="1"/>
</dbReference>
<evidence type="ECO:0000256" key="5">
    <source>
        <dbReference type="ARBA" id="ARBA00022670"/>
    </source>
</evidence>
<feature type="non-terminal residue" evidence="17">
    <location>
        <position position="1"/>
    </location>
</feature>
<dbReference type="OrthoDB" id="1413014at2759"/>
<dbReference type="PANTHER" id="PTHR43655">
    <property type="entry name" value="ATP-DEPENDENT PROTEASE"/>
    <property type="match status" value="1"/>
</dbReference>
<reference evidence="17 18" key="1">
    <citation type="journal article" date="2019" name="Genome Biol. Evol.">
        <title>The Rhododendron genome and chromosomal organization provide insight into shared whole-genome duplications across the heath family (Ericaceae).</title>
        <authorList>
            <person name="Soza V.L."/>
            <person name="Lindsley D."/>
            <person name="Waalkes A."/>
            <person name="Ramage E."/>
            <person name="Patwardhan R.P."/>
            <person name="Burton J.N."/>
            <person name="Adey A."/>
            <person name="Kumar A."/>
            <person name="Qiu R."/>
            <person name="Shendure J."/>
            <person name="Hall B."/>
        </authorList>
    </citation>
    <scope>NUCLEOTIDE SEQUENCE [LARGE SCALE GENOMIC DNA]</scope>
    <source>
        <strain evidence="17">RSF 1966-606</strain>
    </source>
</reference>
<dbReference type="Pfam" id="PF17862">
    <property type="entry name" value="AAA_lid_3"/>
    <property type="match status" value="1"/>
</dbReference>
<evidence type="ECO:0000256" key="15">
    <source>
        <dbReference type="SAM" id="MobiDB-lite"/>
    </source>
</evidence>
<evidence type="ECO:0000256" key="6">
    <source>
        <dbReference type="ARBA" id="ARBA00022723"/>
    </source>
</evidence>
<dbReference type="AlphaFoldDB" id="A0A6A4LGM6"/>
<dbReference type="Gene3D" id="1.20.58.760">
    <property type="entry name" value="Peptidase M41"/>
    <property type="match status" value="1"/>
</dbReference>
<feature type="compositionally biased region" description="Basic and acidic residues" evidence="15">
    <location>
        <begin position="837"/>
        <end position="858"/>
    </location>
</feature>
<dbReference type="InterPro" id="IPR003959">
    <property type="entry name" value="ATPase_AAA_core"/>
</dbReference>
<keyword evidence="11" id="KW-0809">Transit peptide</keyword>
<dbReference type="Pfam" id="PF01434">
    <property type="entry name" value="Peptidase_M41"/>
    <property type="match status" value="1"/>
</dbReference>
<comment type="caution">
    <text evidence="17">The sequence shown here is derived from an EMBL/GenBank/DDBJ whole genome shotgun (WGS) entry which is preliminary data.</text>
</comment>
<dbReference type="PANTHER" id="PTHR43655:SF33">
    <property type="entry name" value="AAA+ ATPASE DOMAIN-CONTAINING PROTEIN"/>
    <property type="match status" value="1"/>
</dbReference>
<comment type="similarity">
    <text evidence="4">In the N-terminal section; belongs to the AAA ATPase family.</text>
</comment>
<accession>A0A6A4LGM6</accession>
<dbReference type="GO" id="GO:0005524">
    <property type="term" value="F:ATP binding"/>
    <property type="evidence" value="ECO:0007669"/>
    <property type="project" value="UniProtKB-KW"/>
</dbReference>
<evidence type="ECO:0000256" key="8">
    <source>
        <dbReference type="ARBA" id="ARBA00022801"/>
    </source>
</evidence>
<protein>
    <recommendedName>
        <fullName evidence="16">AAA+ ATPase domain-containing protein</fullName>
    </recommendedName>
</protein>
<dbReference type="InterPro" id="IPR005936">
    <property type="entry name" value="FtsH"/>
</dbReference>
<organism evidence="17 18">
    <name type="scientific">Rhododendron williamsianum</name>
    <dbReference type="NCBI Taxonomy" id="262921"/>
    <lineage>
        <taxon>Eukaryota</taxon>
        <taxon>Viridiplantae</taxon>
        <taxon>Streptophyta</taxon>
        <taxon>Embryophyta</taxon>
        <taxon>Tracheophyta</taxon>
        <taxon>Spermatophyta</taxon>
        <taxon>Magnoliopsida</taxon>
        <taxon>eudicotyledons</taxon>
        <taxon>Gunneridae</taxon>
        <taxon>Pentapetalae</taxon>
        <taxon>asterids</taxon>
        <taxon>Ericales</taxon>
        <taxon>Ericaceae</taxon>
        <taxon>Ericoideae</taxon>
        <taxon>Rhodoreae</taxon>
        <taxon>Rhododendron</taxon>
    </lineage>
</organism>
<evidence type="ECO:0000313" key="18">
    <source>
        <dbReference type="Proteomes" id="UP000428333"/>
    </source>
</evidence>
<sequence>MTSPAALMGYPVGTPGTHSSDAILNIISGNYGVREVLSKELVASNGCSGEGLGLVRGYLTSIGAVTGKQIVSNTYLPGFNSIFSNPRLRRLFCSEAPKKRNYENYYPKNKKEIPKENNQKSESKGVLYLMPPLLVFMCRYVITLAENLSFLEGAIDAQLAKLPYLLSCPMSYSFFISFHSYLPEESSTGDHGNSQENFMKQFQHFVTPLLIIGLMALSFNSAPREQAQISFQEFKNKLLEPGLVDHIVVANKSVAKVCVKSSPSATNQTNNEVVQGPADGAHGRRNGSQYKYYFTIGSVESFEEKLEEAQEALGVDPHNYVPVTYVSQLNWFQEFMRFAPTVLLLGAALFIGKRMQGGFGVGGPGGKGARGIFNIGKAQVMKMDKNSKNKVFFKDVAGCDEAKQEIMEFVHFLKNPKKYEELGAKIPKGALLVGPPGTGKTLLAKATAGESGVPFLSISGSDFMEMFVGVGPSRVRNLFQEARQCAPSIVFIDEIDAIGRARGRGGFSGGNDERESTLNQLLVEMDGFGTTAGVVVLAGTNRPDILDKALLRPGRFDRQITIDKPDIKGRDQIFQIYLTKLKLDQEPSYYSQRLAALTPGFAGADIANVCNEAALIAARNESTQITMEHFEAAIDRVIGGLEKKNKVISKLERRTVAYHESGHAVAGWFLEHAEPLLKVTIVPRGTAALGFAQYVPNENLLMTKEQLFDVTCMTLGGRAAEQVLLGKISTGAQNDLEKVTKMTYAQVAVYGFSDKVGLLSFPQRDDSFEMTKPYSSKTAAIIDNEVREWVGKAYERTLRLIEEHKEHIAKIAELLLEKEVLHQDDLVRVLGERPFKSSEPTNYDRFKQGFQEEDKETKQTTQGGTVEEDGSSSPLRPEVVPA</sequence>
<evidence type="ECO:0000256" key="7">
    <source>
        <dbReference type="ARBA" id="ARBA00022741"/>
    </source>
</evidence>
<keyword evidence="6" id="KW-0479">Metal-binding</keyword>
<dbReference type="FunFam" id="3.40.50.300:FF:000001">
    <property type="entry name" value="ATP-dependent zinc metalloprotease FtsH"/>
    <property type="match status" value="1"/>
</dbReference>
<evidence type="ECO:0000256" key="2">
    <source>
        <dbReference type="ARBA" id="ARBA00004298"/>
    </source>
</evidence>
<keyword evidence="7" id="KW-0547">Nucleotide-binding</keyword>
<dbReference type="InterPro" id="IPR003593">
    <property type="entry name" value="AAA+_ATPase"/>
</dbReference>
<dbReference type="GO" id="GO:0005745">
    <property type="term" value="C:m-AAA complex"/>
    <property type="evidence" value="ECO:0007669"/>
    <property type="project" value="TreeGrafter"/>
</dbReference>
<dbReference type="InterPro" id="IPR027417">
    <property type="entry name" value="P-loop_NTPase"/>
</dbReference>
<evidence type="ECO:0000256" key="9">
    <source>
        <dbReference type="ARBA" id="ARBA00022833"/>
    </source>
</evidence>
<comment type="subcellular location">
    <subcellularLocation>
        <location evidence="2">Mitochondrion inner membrane</location>
        <topology evidence="2">Single-pass membrane protein</topology>
        <orientation evidence="2">Matrix side</orientation>
    </subcellularLocation>
</comment>
<keyword evidence="5" id="KW-0645">Protease</keyword>
<dbReference type="GO" id="GO:0004222">
    <property type="term" value="F:metalloendopeptidase activity"/>
    <property type="evidence" value="ECO:0007669"/>
    <property type="project" value="InterPro"/>
</dbReference>
<evidence type="ECO:0000256" key="12">
    <source>
        <dbReference type="ARBA" id="ARBA00023049"/>
    </source>
</evidence>
<gene>
    <name evidence="17" type="ORF">C3L33_12501</name>
</gene>
<dbReference type="CDD" id="cd19501">
    <property type="entry name" value="RecA-like_FtsH"/>
    <property type="match status" value="1"/>
</dbReference>
<dbReference type="InterPro" id="IPR000642">
    <property type="entry name" value="Peptidase_M41"/>
</dbReference>
<feature type="region of interest" description="Disordered" evidence="15">
    <location>
        <begin position="837"/>
        <end position="882"/>
    </location>
</feature>
<dbReference type="InterPro" id="IPR050928">
    <property type="entry name" value="ATP-dep_Zn_Metalloprotease"/>
</dbReference>
<dbReference type="GO" id="GO:0034982">
    <property type="term" value="P:mitochondrial protein processing"/>
    <property type="evidence" value="ECO:0007669"/>
    <property type="project" value="TreeGrafter"/>
</dbReference>
<evidence type="ECO:0000256" key="1">
    <source>
        <dbReference type="ARBA" id="ARBA00001947"/>
    </source>
</evidence>
<dbReference type="NCBIfam" id="TIGR01241">
    <property type="entry name" value="FtsH_fam"/>
    <property type="match status" value="1"/>
</dbReference>
<name>A0A6A4LGM6_9ERIC</name>
<evidence type="ECO:0000313" key="17">
    <source>
        <dbReference type="EMBL" id="KAE9455614.1"/>
    </source>
</evidence>
<dbReference type="Pfam" id="PF06480">
    <property type="entry name" value="FtsH_ext"/>
    <property type="match status" value="1"/>
</dbReference>
<dbReference type="Gene3D" id="3.40.1690.20">
    <property type="match status" value="1"/>
</dbReference>
<dbReference type="InterPro" id="IPR011546">
    <property type="entry name" value="Pept_M41_FtsH_extracell"/>
</dbReference>
<evidence type="ECO:0000256" key="4">
    <source>
        <dbReference type="ARBA" id="ARBA00010550"/>
    </source>
</evidence>
<keyword evidence="10" id="KW-0067">ATP-binding</keyword>
<comment type="cofactor">
    <cofactor evidence="1">
        <name>Zn(2+)</name>
        <dbReference type="ChEBI" id="CHEBI:29105"/>
    </cofactor>
</comment>
<dbReference type="InterPro" id="IPR041569">
    <property type="entry name" value="AAA_lid_3"/>
</dbReference>
<feature type="domain" description="AAA+ ATPase" evidence="16">
    <location>
        <begin position="426"/>
        <end position="566"/>
    </location>
</feature>
<dbReference type="SUPFAM" id="SSF140990">
    <property type="entry name" value="FtsH protease domain-like"/>
    <property type="match status" value="1"/>
</dbReference>
<dbReference type="GO" id="GO:0008270">
    <property type="term" value="F:zinc ion binding"/>
    <property type="evidence" value="ECO:0007669"/>
    <property type="project" value="InterPro"/>
</dbReference>
<dbReference type="Proteomes" id="UP000428333">
    <property type="component" value="Linkage Group LG07"/>
</dbReference>
<keyword evidence="18" id="KW-1185">Reference proteome</keyword>
<evidence type="ECO:0000256" key="10">
    <source>
        <dbReference type="ARBA" id="ARBA00022840"/>
    </source>
</evidence>
<keyword evidence="8" id="KW-0378">Hydrolase</keyword>
<dbReference type="GO" id="GO:0004176">
    <property type="term" value="F:ATP-dependent peptidase activity"/>
    <property type="evidence" value="ECO:0007669"/>
    <property type="project" value="InterPro"/>
</dbReference>
<dbReference type="EMBL" id="QEFC01001832">
    <property type="protein sequence ID" value="KAE9455614.1"/>
    <property type="molecule type" value="Genomic_DNA"/>
</dbReference>
<comment type="function">
    <text evidence="14">Probable ATP-dependent zinc metallopeptidase. Involved in the assembly and/or stability of the complexes I and V of the mitochondrial oxidative phosphorylation system.</text>
</comment>
<dbReference type="FunFam" id="1.20.58.760:FF:000005">
    <property type="entry name" value="ATP-dependent zinc metalloprotease FTSH 10, mitochondrial"/>
    <property type="match status" value="1"/>
</dbReference>
<proteinExistence type="inferred from homology"/>
<dbReference type="InterPro" id="IPR003960">
    <property type="entry name" value="ATPase_AAA_CS"/>
</dbReference>
<keyword evidence="12" id="KW-0482">Metalloprotease</keyword>
<dbReference type="InterPro" id="IPR037219">
    <property type="entry name" value="Peptidase_M41-like"/>
</dbReference>
<evidence type="ECO:0000256" key="3">
    <source>
        <dbReference type="ARBA" id="ARBA00010044"/>
    </source>
</evidence>
<dbReference type="SMART" id="SM00382">
    <property type="entry name" value="AAA"/>
    <property type="match status" value="1"/>
</dbReference>
<evidence type="ECO:0000256" key="13">
    <source>
        <dbReference type="ARBA" id="ARBA00023128"/>
    </source>
</evidence>
<dbReference type="Gene3D" id="3.40.50.300">
    <property type="entry name" value="P-loop containing nucleotide triphosphate hydrolases"/>
    <property type="match status" value="1"/>
</dbReference>
<dbReference type="PROSITE" id="PS00674">
    <property type="entry name" value="AAA"/>
    <property type="match status" value="1"/>
</dbReference>
<dbReference type="SUPFAM" id="SSF52540">
    <property type="entry name" value="P-loop containing nucleoside triphosphate hydrolases"/>
    <property type="match status" value="1"/>
</dbReference>
<evidence type="ECO:0000256" key="11">
    <source>
        <dbReference type="ARBA" id="ARBA00022946"/>
    </source>
</evidence>
<dbReference type="GO" id="GO:0009535">
    <property type="term" value="C:chloroplast thylakoid membrane"/>
    <property type="evidence" value="ECO:0007669"/>
    <property type="project" value="TreeGrafter"/>
</dbReference>
<dbReference type="GO" id="GO:0016887">
    <property type="term" value="F:ATP hydrolysis activity"/>
    <property type="evidence" value="ECO:0007669"/>
    <property type="project" value="InterPro"/>
</dbReference>
<dbReference type="Gene3D" id="1.10.8.60">
    <property type="match status" value="1"/>
</dbReference>
<comment type="similarity">
    <text evidence="3">In the C-terminal section; belongs to the peptidase M41 family.</text>
</comment>